<feature type="compositionally biased region" description="Basic and acidic residues" evidence="7">
    <location>
        <begin position="1877"/>
        <end position="1887"/>
    </location>
</feature>
<name>A0A8C4XXA7_9SAUR</name>
<feature type="compositionally biased region" description="Polar residues" evidence="7">
    <location>
        <begin position="297"/>
        <end position="308"/>
    </location>
</feature>
<reference evidence="8" key="1">
    <citation type="submission" date="2019-06" db="EMBL/GenBank/DDBJ databases">
        <title>G10K-VGP Goodes thornscrub tortoise genome, primary haplotype.</title>
        <authorList>
            <person name="Murphy B."/>
            <person name="Edwards T."/>
            <person name="Rhie A."/>
            <person name="Koren S."/>
            <person name="Phillippy A."/>
            <person name="Fedrigo O."/>
            <person name="Haase B."/>
            <person name="Mountcastle J."/>
            <person name="Lewin H."/>
            <person name="Damas J."/>
            <person name="Howe K."/>
            <person name="Formenti G."/>
            <person name="Myers G."/>
            <person name="Durbin R."/>
            <person name="Jarvis E.D."/>
        </authorList>
    </citation>
    <scope>NUCLEOTIDE SEQUENCE [LARGE SCALE GENOMIC DNA]</scope>
</reference>
<keyword evidence="5" id="KW-0965">Cell junction</keyword>
<dbReference type="GO" id="GO:1990254">
    <property type="term" value="F:keratin filament binding"/>
    <property type="evidence" value="ECO:0007669"/>
    <property type="project" value="TreeGrafter"/>
</dbReference>
<feature type="region of interest" description="Disordered" evidence="7">
    <location>
        <begin position="1978"/>
        <end position="2013"/>
    </location>
</feature>
<feature type="compositionally biased region" description="Polar residues" evidence="7">
    <location>
        <begin position="828"/>
        <end position="839"/>
    </location>
</feature>
<keyword evidence="9" id="KW-1185">Reference proteome</keyword>
<keyword evidence="6" id="KW-0175">Coiled coil</keyword>
<evidence type="ECO:0000256" key="1">
    <source>
        <dbReference type="ARBA" id="ARBA00004282"/>
    </source>
</evidence>
<reference evidence="8" key="3">
    <citation type="submission" date="2025-09" db="UniProtKB">
        <authorList>
            <consortium name="Ensembl"/>
        </authorList>
    </citation>
    <scope>IDENTIFICATION</scope>
</reference>
<feature type="compositionally biased region" description="Low complexity" evidence="7">
    <location>
        <begin position="939"/>
        <end position="948"/>
    </location>
</feature>
<dbReference type="GO" id="GO:0042060">
    <property type="term" value="P:wound healing"/>
    <property type="evidence" value="ECO:0007669"/>
    <property type="project" value="TreeGrafter"/>
</dbReference>
<feature type="region of interest" description="Disordered" evidence="7">
    <location>
        <begin position="385"/>
        <end position="420"/>
    </location>
</feature>
<keyword evidence="3" id="KW-0597">Phosphoprotein</keyword>
<evidence type="ECO:0000256" key="7">
    <source>
        <dbReference type="SAM" id="MobiDB-lite"/>
    </source>
</evidence>
<feature type="region of interest" description="Disordered" evidence="7">
    <location>
        <begin position="1345"/>
        <end position="1396"/>
    </location>
</feature>
<dbReference type="GO" id="GO:0005737">
    <property type="term" value="C:cytoplasm"/>
    <property type="evidence" value="ECO:0007669"/>
    <property type="project" value="TreeGrafter"/>
</dbReference>
<feature type="region of interest" description="Disordered" evidence="7">
    <location>
        <begin position="1876"/>
        <end position="1927"/>
    </location>
</feature>
<dbReference type="InterPro" id="IPR043197">
    <property type="entry name" value="Plakin"/>
</dbReference>
<dbReference type="PANTHER" id="PTHR23169:SF21">
    <property type="entry name" value="EPIPLAKIN"/>
    <property type="match status" value="1"/>
</dbReference>
<dbReference type="Ensembl" id="ENSGEVT00005003590.1">
    <property type="protein sequence ID" value="ENSGEVP00005003433.1"/>
    <property type="gene ID" value="ENSGEVG00005002488.1"/>
</dbReference>
<accession>A0A8C4XXA7</accession>
<feature type="compositionally biased region" description="Basic and acidic residues" evidence="7">
    <location>
        <begin position="1905"/>
        <end position="1916"/>
    </location>
</feature>
<dbReference type="SUPFAM" id="SSF75399">
    <property type="entry name" value="Plakin repeat"/>
    <property type="match status" value="8"/>
</dbReference>
<evidence type="ECO:0000313" key="8">
    <source>
        <dbReference type="Ensembl" id="ENSGEVP00005003433.1"/>
    </source>
</evidence>
<comment type="similarity">
    <text evidence="2">Belongs to the plakin or cytolinker family.</text>
</comment>
<dbReference type="GO" id="GO:0070161">
    <property type="term" value="C:anchoring junction"/>
    <property type="evidence" value="ECO:0007669"/>
    <property type="project" value="UniProtKB-SubCell"/>
</dbReference>
<evidence type="ECO:0000256" key="5">
    <source>
        <dbReference type="ARBA" id="ARBA00022949"/>
    </source>
</evidence>
<feature type="region of interest" description="Disordered" evidence="7">
    <location>
        <begin position="1447"/>
        <end position="1482"/>
    </location>
</feature>
<feature type="compositionally biased region" description="Basic and acidic residues" evidence="7">
    <location>
        <begin position="312"/>
        <end position="323"/>
    </location>
</feature>
<dbReference type="Gene3D" id="3.90.1290.10">
    <property type="entry name" value="Plakin repeat"/>
    <property type="match status" value="8"/>
</dbReference>
<dbReference type="PANTHER" id="PTHR23169">
    <property type="entry name" value="ENVOPLAKIN"/>
    <property type="match status" value="1"/>
</dbReference>
<feature type="region of interest" description="Disordered" evidence="7">
    <location>
        <begin position="814"/>
        <end position="865"/>
    </location>
</feature>
<evidence type="ECO:0000313" key="9">
    <source>
        <dbReference type="Proteomes" id="UP000694390"/>
    </source>
</evidence>
<dbReference type="GO" id="GO:0016020">
    <property type="term" value="C:membrane"/>
    <property type="evidence" value="ECO:0007669"/>
    <property type="project" value="TreeGrafter"/>
</dbReference>
<protein>
    <submittedName>
        <fullName evidence="8">Epiplakin 1</fullName>
    </submittedName>
</protein>
<gene>
    <name evidence="8" type="primary">EPPK1</name>
</gene>
<dbReference type="InterPro" id="IPR001101">
    <property type="entry name" value="Plectin_repeat"/>
</dbReference>
<dbReference type="GeneTree" id="ENSGT00940000162855"/>
<sequence>MESVKRYLEGTSCIAGVLVPSKADPSKTEKMSIYQAMGKGILRPGTALVLLEAQAASGFITDPLKNEKLSVDEAVSAGLVGREIHEKLLSAERAVTGYTDPYTGNKISLFQAMKRDLIVKDHGIRLLEAQIATGGIIDPVHSHRLPVEVAYKRGYFDEEMNRILSDPSDDTKGFFDPNTHENLTYMQLLSRCVPDPDTGLLMLQLMHKGSVLFQLDEKTRISLQSAPATVSVGLFQGQNVTVWELLFSRYVPDQKRQELLKKYKAGTLTIQEMTTIITTLITEAEQKSSREPGHVKSPSTQRATSQNAEAARAQRDEKGEKALKTMTVDGPGGEFEGRKVSVWDLLFSRYVPEEKRQELLKKYKAGTLTIQEMITVITTIITETEEKSGKQPGGVEGSCREERPSGRAASAPSPQDQQAEKALRLATVDVSVGEFQGRKVSVWELLFSKYLPEEKRQELLEQYRAGTVTLEELVRILTTMVEETEERSSKVKFSGLRRQVTASELFSSDIIDQNTLTELTQGTKTVQEITEMESVKRYLEGTSCIAGVLVPSKADPSKTEKMSIYQAMGKGILRPGTALVLLEAQAASGFITDPLKNEKLSVDEAVSAGLVGREIHEKLLSAERAVTGYTDPYTGNKISLFQAMKRDLIVKDHGIRLLEAQIATGGIIDPVHSHRLPVEVAYKRGYFDEEMNRILSDPSDDTKGFFDPNTHENLTYMQLLSRCVPDPDTGLLMLQLMHKGSMLFQLDEKTRISLQSAPATVSVGLFQGQNVTVWELLFSRYVPDQKRQELLKKYKAGTLTIQEMTTIITTLITEAEQKSSREPGHVKSPSTQRATSQNAEAARAQRDEKGEKALKTTTVDGPGGEFEGRKVSVWDLLFSRYVPEEKRQELLKKYKAGTLTIQEMITVITTIITETEEKSGKQPGGVEGSCREERPSGRAASAPSPQDQQAEKALRLATVDVSVGEFQGRKVSVWELLFSKYLPEEKRQELLEQYRAGTVTLEELVRILTTMVEETEERSSKVKFSGLRRQVTASELFSSDIIDQNTLTELTQGTKTVQEITEMESVKRYLEGTSCIAGVLVPSKADPSKTEKMSIYQAMGKGILRPGTALVLLEAQAASGFITDPLKNEKLSVDEAVSAGLVGREIHEKLLSAERAVTGYTDPYTGNKISLFQAMKRDLIVKDHGIRLLEAQIATGGIIDPVHSHRLPVEVAYKRGYFDEEMNRILSDPSDDTKGFFDPNTHENLTYMQLLSRCVPDPDTGLLMLQLMHKGSVLFQLDEKTRISLQSAPATVSVGLFQGQNVTVWELLFSRYVPDQKRQELLKKYKAGTLTIQEMTTIITTLITEAEQKSSREPGHVKSPSTQRATSQNAEAARAQRDEKGEKALKTTTVDGPGGEFEGRKVSVWDLLFSRYVPEEKRQELLKKYKAGTLTIQEMITVITTIITETEEKSGKQPGGVEGSCREERPSGRAASAPSPQDQQAEKALRLATVDVSVGEFQGRKVSVWELLFSKYLPEEKRQELLEQYRAGTVTLEELVRILTTMVEETEERSSKVKFSGLRRQVTASELFSSDIIDQNTLTELTQGTKTVQEITEMESVKRYLEGTSCIAGVLVPSKADPSKTEKMSIYQAMGKGILRPGTALVLLEAQAASGFITDPLKNEKLSVDEAVSAGLVGREIHEKLLSAERAVTGYTDPYTGNKISLFQAMKRDLIVKDHGIRLLEAQIATGGIIDPVHSHRLPVEVAYKRGYFDEEMNRILSDPSDDTKGFFDPNTHENLTYMQLLSRCIPDPDTGLLMLQLMHKGSVLFQLDEKTRISLQSAPATVSVGLFQGQNVTVWELLFSRYVPDQKRQELLKKYKAGTLTIQEMTTIITTLITEAEQKSSREPGHVKSPSTQRATSQNAEAARAQRDEKGEKALKTTTVDGPGGEFEGRKVSVWDLLFSRYVPEEKRQELLKKYKAGTLTIQEMITVITTIITETEEKSGKQPGGVEGSCREERPSGRAASAPSPQDQQAEKALRLATVDVSVGEFQGRKVSVWELLFSKYLPEEKRQELLEQYRAGTVTLEELVRILTTMVEETEERSSKVKFSGLRRQVTASELFSSDIIDQNTLTELTQGTKTVQEITEMESVKRYLEGTSCIAGVLVPSKADPSKTEKMSIYQAMGKGILRPGTALVLLEAQAASGFITDPLKNEKLSVDEAVSAGLVGREIHEKLLSAERAVTGYTDPYTGNKISLFQAMKRDLIVKDHGIRLLEAQIATGGIIDPVHSHRLPVEVAYKRGYFDEEMNRILSDPSDDTKGFFDPNTHENLTYMQLLSRCVPDPDTGLLMLQLMHKGSVLFQLDEKTRISLQSAPATVSFQGRKVSVWELLFSKYLPEEKRQELLEQYRAGTVTLEELVRILTTMVEETEERSSKVKFSGLRRQVTASELFSSDIIDQNMLTELTQGTKTVQEITEMESVKRYLEGTSCIAGVLVPSKADPSKTEKMSIYQAMGKGILRPGTALVLLEAQAASGFITDPLKNEKLSVDEAVSAGLVGREIHEKLLSAERAVTGYTDPYTGNKISLFQAMKRDLIVKDHGIRLLEAQIATGGIIDPVHSHRLPVEVAYKRGYFDEEMNRILSDPSDDTKGFFDPNTHENLTYMQLLSRCVPDPDTGLLMLQLISSKVKFSGLRRQVTASELFSSDIIDQNTLTELTQGTKTVQEITEMESVKRYLEGTSCIAGVLVPSKADPSKTEKMSIYQAMGKGILRPGTALVLLEAQAASGFITDPLKNEKLSVDEAVSAGLVGREIHEKLLSAERAVTGYTDPYTGNKISLFQAMKRDLIVKDHGIRLLEAQIATGGIIDPVHSHRLPVEVAYKRGYFDEEMNRILSDPSDDTKGFFDPNTHENLTYMQLLSRCVRDPGTGLCLLKLMHKGSVLFQLDEKTRISLQSALRLATVDVSVGEFQGRKVSVWELLFSKYLPEEKRQELLEQYRAGTVTLEELVRILTTMVEETEERSSKVNSDIIDQNTLTELTQGTKTVCIAGVLVPSKADPSKTEKMSIYQAMGKGILRPGTALVLLEAQAASGFITDPLKNEKLSVDEAVSAGLVGREIHEKLLSAERAVTGYTDPYTGNKISLFQAMKRDLIVKDHGIRLLEAQIATGGIIDPVHSHRLPVEVAYKRGYFDEEMNRILSDPSDDTKGFFDPNTHENLTYMQLLSRCVPDPDTGLLMLQLMHKGSVLFQLDEKTRISLQSAPATVSRKRGTWITQSTSSWISTKS</sequence>
<proteinExistence type="inferred from homology"/>
<feature type="region of interest" description="Disordered" evidence="7">
    <location>
        <begin position="283"/>
        <end position="330"/>
    </location>
</feature>
<feature type="compositionally biased region" description="Polar residues" evidence="7">
    <location>
        <begin position="1359"/>
        <end position="1370"/>
    </location>
</feature>
<keyword evidence="4" id="KW-0677">Repeat</keyword>
<evidence type="ECO:0000256" key="6">
    <source>
        <dbReference type="ARBA" id="ARBA00023054"/>
    </source>
</evidence>
<dbReference type="GO" id="GO:0045110">
    <property type="term" value="P:intermediate filament bundle assembly"/>
    <property type="evidence" value="ECO:0007669"/>
    <property type="project" value="TreeGrafter"/>
</dbReference>
<feature type="region of interest" description="Disordered" evidence="7">
    <location>
        <begin position="916"/>
        <end position="951"/>
    </location>
</feature>
<feature type="compositionally biased region" description="Low complexity" evidence="7">
    <location>
        <begin position="408"/>
        <end position="417"/>
    </location>
</feature>
<reference evidence="8" key="2">
    <citation type="submission" date="2025-08" db="UniProtKB">
        <authorList>
            <consortium name="Ensembl"/>
        </authorList>
    </citation>
    <scope>IDENTIFICATION</scope>
</reference>
<dbReference type="SMART" id="SM00250">
    <property type="entry name" value="PLEC"/>
    <property type="match status" value="40"/>
</dbReference>
<organism evidence="8 9">
    <name type="scientific">Gopherus evgoodei</name>
    <name type="common">Goodes thornscrub tortoise</name>
    <dbReference type="NCBI Taxonomy" id="1825980"/>
    <lineage>
        <taxon>Eukaryota</taxon>
        <taxon>Metazoa</taxon>
        <taxon>Chordata</taxon>
        <taxon>Craniata</taxon>
        <taxon>Vertebrata</taxon>
        <taxon>Euteleostomi</taxon>
        <taxon>Archelosauria</taxon>
        <taxon>Testudinata</taxon>
        <taxon>Testudines</taxon>
        <taxon>Cryptodira</taxon>
        <taxon>Durocryptodira</taxon>
        <taxon>Testudinoidea</taxon>
        <taxon>Testudinidae</taxon>
        <taxon>Gopherus</taxon>
    </lineage>
</organism>
<feature type="compositionally biased region" description="Basic and acidic residues" evidence="7">
    <location>
        <begin position="1346"/>
        <end position="1356"/>
    </location>
</feature>
<evidence type="ECO:0000256" key="4">
    <source>
        <dbReference type="ARBA" id="ARBA00022737"/>
    </source>
</evidence>
<dbReference type="Proteomes" id="UP000694390">
    <property type="component" value="Chromosome 2"/>
</dbReference>
<dbReference type="GO" id="GO:0042995">
    <property type="term" value="C:cell projection"/>
    <property type="evidence" value="ECO:0007669"/>
    <property type="project" value="UniProtKB-SubCell"/>
</dbReference>
<feature type="compositionally biased region" description="Polar residues" evidence="7">
    <location>
        <begin position="1890"/>
        <end position="1901"/>
    </location>
</feature>
<feature type="compositionally biased region" description="Basic and acidic residues" evidence="7">
    <location>
        <begin position="284"/>
        <end position="294"/>
    </location>
</feature>
<dbReference type="Pfam" id="PF00681">
    <property type="entry name" value="Plectin"/>
    <property type="match status" value="16"/>
</dbReference>
<feature type="compositionally biased region" description="Low complexity" evidence="7">
    <location>
        <begin position="1470"/>
        <end position="1479"/>
    </location>
</feature>
<dbReference type="FunFam" id="3.90.1290.10:FF:000001">
    <property type="entry name" value="Plectin a"/>
    <property type="match status" value="8"/>
</dbReference>
<comment type="subcellular location">
    <subcellularLocation>
        <location evidence="1">Cell junction</location>
    </subcellularLocation>
</comment>
<feature type="compositionally biased region" description="Basic and acidic residues" evidence="7">
    <location>
        <begin position="1374"/>
        <end position="1385"/>
    </location>
</feature>
<evidence type="ECO:0000256" key="3">
    <source>
        <dbReference type="ARBA" id="ARBA00022553"/>
    </source>
</evidence>
<dbReference type="InterPro" id="IPR035915">
    <property type="entry name" value="Plakin_repeat_sf"/>
</dbReference>
<feature type="compositionally biased region" description="Basic and acidic residues" evidence="7">
    <location>
        <begin position="843"/>
        <end position="854"/>
    </location>
</feature>
<evidence type="ECO:0000256" key="2">
    <source>
        <dbReference type="ARBA" id="ARBA00009109"/>
    </source>
</evidence>
<dbReference type="GO" id="GO:0045095">
    <property type="term" value="C:keratin filament"/>
    <property type="evidence" value="ECO:0007669"/>
    <property type="project" value="TreeGrafter"/>
</dbReference>
<dbReference type="GO" id="GO:0005198">
    <property type="term" value="F:structural molecule activity"/>
    <property type="evidence" value="ECO:0007669"/>
    <property type="project" value="TreeGrafter"/>
</dbReference>
<feature type="compositionally biased region" description="Low complexity" evidence="7">
    <location>
        <begin position="2001"/>
        <end position="2010"/>
    </location>
</feature>
<feature type="compositionally biased region" description="Basic and acidic residues" evidence="7">
    <location>
        <begin position="815"/>
        <end position="825"/>
    </location>
</feature>